<keyword evidence="1" id="KW-0812">Transmembrane</keyword>
<keyword evidence="1" id="KW-0472">Membrane</keyword>
<feature type="transmembrane region" description="Helical" evidence="1">
    <location>
        <begin position="126"/>
        <end position="146"/>
    </location>
</feature>
<evidence type="ECO:0000256" key="1">
    <source>
        <dbReference type="SAM" id="Phobius"/>
    </source>
</evidence>
<proteinExistence type="predicted"/>
<dbReference type="OrthoDB" id="2162964at2759"/>
<dbReference type="GeneID" id="27684022"/>
<dbReference type="AlphaFoldDB" id="A0A0L0HTB1"/>
<dbReference type="RefSeq" id="XP_016612600.1">
    <property type="nucleotide sequence ID" value="XM_016748613.1"/>
</dbReference>
<keyword evidence="1" id="KW-1133">Transmembrane helix</keyword>
<sequence length="302" mass="33727">MESRKPTKKIRYSGDLELPLPFNLDSTLDRPSKDFSSTNADKWFTEVKRNLEKKGLSTIEDKEPTPPPRSITKAKRAARVQFNDDIKYASDNGTLSLKALNSTLDSAEDFFPSLATSRPFYQQPRYYLALFQLIPSIIVLAILLATNPAPDAKPLPEKNITTHRQFGLFTSAATFLVAILTLGWYMIKRPATLKFPYAITGFPYKPSKPYGFYIEQATMTILTLFWFSFVMGAKPECDPRRTGCVTRISTEGVSAAVACGFVGVGALVRVFEWWTSRPQGRVSGTADGTGGWKKWKIKIGAK</sequence>
<evidence type="ECO:0000313" key="2">
    <source>
        <dbReference type="EMBL" id="KND04561.1"/>
    </source>
</evidence>
<feature type="transmembrane region" description="Helical" evidence="1">
    <location>
        <begin position="212"/>
        <end position="233"/>
    </location>
</feature>
<dbReference type="EMBL" id="KQ257450">
    <property type="protein sequence ID" value="KND04561.1"/>
    <property type="molecule type" value="Genomic_DNA"/>
</dbReference>
<evidence type="ECO:0000313" key="3">
    <source>
        <dbReference type="Proteomes" id="UP000053201"/>
    </source>
</evidence>
<keyword evidence="3" id="KW-1185">Reference proteome</keyword>
<feature type="transmembrane region" description="Helical" evidence="1">
    <location>
        <begin position="253"/>
        <end position="271"/>
    </location>
</feature>
<organism evidence="2 3">
    <name type="scientific">Spizellomyces punctatus (strain DAOM BR117)</name>
    <dbReference type="NCBI Taxonomy" id="645134"/>
    <lineage>
        <taxon>Eukaryota</taxon>
        <taxon>Fungi</taxon>
        <taxon>Fungi incertae sedis</taxon>
        <taxon>Chytridiomycota</taxon>
        <taxon>Chytridiomycota incertae sedis</taxon>
        <taxon>Chytridiomycetes</taxon>
        <taxon>Spizellomycetales</taxon>
        <taxon>Spizellomycetaceae</taxon>
        <taxon>Spizellomyces</taxon>
    </lineage>
</organism>
<dbReference type="Proteomes" id="UP000053201">
    <property type="component" value="Unassembled WGS sequence"/>
</dbReference>
<reference evidence="2 3" key="1">
    <citation type="submission" date="2009-08" db="EMBL/GenBank/DDBJ databases">
        <title>The Genome Sequence of Spizellomyces punctatus strain DAOM BR117.</title>
        <authorList>
            <consortium name="The Broad Institute Genome Sequencing Platform"/>
            <person name="Russ C."/>
            <person name="Cuomo C."/>
            <person name="Shea T."/>
            <person name="Young S.K."/>
            <person name="Zeng Q."/>
            <person name="Koehrsen M."/>
            <person name="Haas B."/>
            <person name="Borodovsky M."/>
            <person name="Guigo R."/>
            <person name="Alvarado L."/>
            <person name="Berlin A."/>
            <person name="Bochicchio J."/>
            <person name="Borenstein D."/>
            <person name="Chapman S."/>
            <person name="Chen Z."/>
            <person name="Engels R."/>
            <person name="Freedman E."/>
            <person name="Gellesch M."/>
            <person name="Goldberg J."/>
            <person name="Griggs A."/>
            <person name="Gujja S."/>
            <person name="Heiman D."/>
            <person name="Hepburn T."/>
            <person name="Howarth C."/>
            <person name="Jen D."/>
            <person name="Larson L."/>
            <person name="Lewis B."/>
            <person name="Mehta T."/>
            <person name="Park D."/>
            <person name="Pearson M."/>
            <person name="Roberts A."/>
            <person name="Saif S."/>
            <person name="Shenoy N."/>
            <person name="Sisk P."/>
            <person name="Stolte C."/>
            <person name="Sykes S."/>
            <person name="Thomson T."/>
            <person name="Walk T."/>
            <person name="White J."/>
            <person name="Yandava C."/>
            <person name="Burger G."/>
            <person name="Gray M.W."/>
            <person name="Holland P.W.H."/>
            <person name="King N."/>
            <person name="Lang F.B.F."/>
            <person name="Roger A.J."/>
            <person name="Ruiz-Trillo I."/>
            <person name="Lander E."/>
            <person name="Nusbaum C."/>
        </authorList>
    </citation>
    <scope>NUCLEOTIDE SEQUENCE [LARGE SCALE GENOMIC DNA]</scope>
    <source>
        <strain evidence="2 3">DAOM BR117</strain>
    </source>
</reference>
<name>A0A0L0HTB1_SPIPD</name>
<dbReference type="InParanoid" id="A0A0L0HTB1"/>
<feature type="transmembrane region" description="Helical" evidence="1">
    <location>
        <begin position="166"/>
        <end position="187"/>
    </location>
</feature>
<dbReference type="VEuPathDB" id="FungiDB:SPPG_00283"/>
<gene>
    <name evidence="2" type="ORF">SPPG_00283</name>
</gene>
<protein>
    <submittedName>
        <fullName evidence="2">Uncharacterized protein</fullName>
    </submittedName>
</protein>
<accession>A0A0L0HTB1</accession>